<protein>
    <recommendedName>
        <fullName evidence="3">Phage protein</fullName>
    </recommendedName>
</protein>
<sequence length="127" mass="13948">MSSPAIQERERLIETLTDMLGSLASTVTIDAQEARPLPGKVSVLIDPPDISFEGWRYVNRTWRIALIAGTPATQADAFDLLMEALERLHEHRLNMKEAKPASFSLAGVGSLAAYEITLNPLELTEGE</sequence>
<organism evidence="1 2">
    <name type="scientific">Bifidobacterium saguini DSM 23967</name>
    <dbReference type="NCBI Taxonomy" id="1437607"/>
    <lineage>
        <taxon>Bacteria</taxon>
        <taxon>Bacillati</taxon>
        <taxon>Actinomycetota</taxon>
        <taxon>Actinomycetes</taxon>
        <taxon>Bifidobacteriales</taxon>
        <taxon>Bifidobacteriaceae</taxon>
        <taxon>Bifidobacterium</taxon>
    </lineage>
</organism>
<comment type="caution">
    <text evidence="1">The sequence shown here is derived from an EMBL/GenBank/DDBJ whole genome shotgun (WGS) entry which is preliminary data.</text>
</comment>
<gene>
    <name evidence="1" type="ORF">BISA_1925</name>
</gene>
<dbReference type="Proteomes" id="UP000029066">
    <property type="component" value="Unassembled WGS sequence"/>
</dbReference>
<accession>A0A087D5Z6</accession>
<reference evidence="1 2" key="1">
    <citation type="submission" date="2014-03" db="EMBL/GenBank/DDBJ databases">
        <title>Genomics of Bifidobacteria.</title>
        <authorList>
            <person name="Ventura M."/>
            <person name="Milani C."/>
            <person name="Lugli G.A."/>
        </authorList>
    </citation>
    <scope>NUCLEOTIDE SEQUENCE [LARGE SCALE GENOMIC DNA]</scope>
    <source>
        <strain evidence="1 2">DSM 23967</strain>
    </source>
</reference>
<proteinExistence type="predicted"/>
<evidence type="ECO:0000313" key="2">
    <source>
        <dbReference type="Proteomes" id="UP000029066"/>
    </source>
</evidence>
<name>A0A087D5Z6_9BIFI</name>
<dbReference type="RefSeq" id="WP_033891966.1">
    <property type="nucleotide sequence ID" value="NZ_JDUT01000012.1"/>
</dbReference>
<evidence type="ECO:0000313" key="1">
    <source>
        <dbReference type="EMBL" id="KFI90946.1"/>
    </source>
</evidence>
<dbReference type="AlphaFoldDB" id="A0A087D5Z6"/>
<dbReference type="EMBL" id="JGZN01000018">
    <property type="protein sequence ID" value="KFI90946.1"/>
    <property type="molecule type" value="Genomic_DNA"/>
</dbReference>
<evidence type="ECO:0008006" key="3">
    <source>
        <dbReference type="Google" id="ProtNLM"/>
    </source>
</evidence>
<dbReference type="OrthoDB" id="3237505at2"/>
<dbReference type="STRING" id="1437607.BISA_1925"/>